<dbReference type="Proteomes" id="UP000007599">
    <property type="component" value="Chromosome I"/>
</dbReference>
<name>H8XSW4_FLAIG</name>
<dbReference type="HOGENOM" id="CLU_2179953_0_0_10"/>
<evidence type="ECO:0000313" key="1">
    <source>
        <dbReference type="EMBL" id="CCG53506.1"/>
    </source>
</evidence>
<dbReference type="EMBL" id="HE774682">
    <property type="protein sequence ID" value="CCG53506.1"/>
    <property type="molecule type" value="Genomic_DNA"/>
</dbReference>
<dbReference type="AlphaFoldDB" id="H8XSW4"/>
<dbReference type="KEGG" id="fin:KQS_07790"/>
<organism evidence="1 2">
    <name type="scientific">Flavobacterium indicum (strain DSM 17447 / CIP 109464 / GPTSA100-9)</name>
    <dbReference type="NCBI Taxonomy" id="1094466"/>
    <lineage>
        <taxon>Bacteria</taxon>
        <taxon>Pseudomonadati</taxon>
        <taxon>Bacteroidota</taxon>
        <taxon>Flavobacteriia</taxon>
        <taxon>Flavobacteriales</taxon>
        <taxon>Flavobacteriaceae</taxon>
        <taxon>Flavobacterium</taxon>
    </lineage>
</organism>
<keyword evidence="2" id="KW-1185">Reference proteome</keyword>
<reference evidence="2" key="2">
    <citation type="submission" date="2012-03" db="EMBL/GenBank/DDBJ databases">
        <title>Complete genome sequence of Flavobacterium indicum GPTSA100-9T, isolated from warm spring water.</title>
        <authorList>
            <person name="Barbier P."/>
            <person name="Houel A."/>
            <person name="Loux V."/>
            <person name="Poulain J."/>
            <person name="Bernardet J.-F."/>
            <person name="Touchon M."/>
            <person name="Duchaud E."/>
        </authorList>
    </citation>
    <scope>NUCLEOTIDE SEQUENCE [LARGE SCALE GENOMIC DNA]</scope>
    <source>
        <strain evidence="2">DSM 17447 / CIP 109464 / GPTSA100-9</strain>
    </source>
</reference>
<dbReference type="STRING" id="1094466.KQS_07790"/>
<proteinExistence type="predicted"/>
<accession>H8XSW4</accession>
<gene>
    <name evidence="1" type="ordered locus">KQS_07790</name>
</gene>
<sequence>MIAIHHKRTINFKNFANNVEGNIWSLFWYGRVFFNYRESRFYIEAYLALMRNDEYFLNNINKNRIEKVEIPFSKSILFPLSSQFDYQGRFLRMSSLYNTDGKVLRNGLY</sequence>
<protein>
    <submittedName>
        <fullName evidence="1">Uncharacterized protein</fullName>
    </submittedName>
</protein>
<reference evidence="1 2" key="1">
    <citation type="journal article" date="2012" name="J. Bacteriol.">
        <title>Complete Genome Sequence of Flavobacterium indicum GPSTA100-9T, Isolated from Warm Spring Water.</title>
        <authorList>
            <person name="Barbier P."/>
            <person name="Houel A."/>
            <person name="Loux V."/>
            <person name="Poulain J."/>
            <person name="Bernardet J.F."/>
            <person name="Touchon M."/>
            <person name="Duchaud E."/>
        </authorList>
    </citation>
    <scope>NUCLEOTIDE SEQUENCE [LARGE SCALE GENOMIC DNA]</scope>
    <source>
        <strain evidence="2">DSM 17447 / CIP 109464 / GPTSA100-9</strain>
    </source>
</reference>
<evidence type="ECO:0000313" key="2">
    <source>
        <dbReference type="Proteomes" id="UP000007599"/>
    </source>
</evidence>